<name>A0ABT0NA24_9GAMM</name>
<dbReference type="InterPro" id="IPR000917">
    <property type="entry name" value="Sulfatase_N"/>
</dbReference>
<feature type="domain" description="Sulfatase N-terminal" evidence="7">
    <location>
        <begin position="270"/>
        <end position="552"/>
    </location>
</feature>
<feature type="transmembrane region" description="Helical" evidence="6">
    <location>
        <begin position="110"/>
        <end position="127"/>
    </location>
</feature>
<evidence type="ECO:0000256" key="2">
    <source>
        <dbReference type="ARBA" id="ARBA00022475"/>
    </source>
</evidence>
<feature type="transmembrane region" description="Helical" evidence="6">
    <location>
        <begin position="57"/>
        <end position="73"/>
    </location>
</feature>
<dbReference type="InterPro" id="IPR017850">
    <property type="entry name" value="Alkaline_phosphatase_core_sf"/>
</dbReference>
<keyword evidence="4 6" id="KW-1133">Transmembrane helix</keyword>
<keyword evidence="5 6" id="KW-0472">Membrane</keyword>
<feature type="transmembrane region" description="Helical" evidence="6">
    <location>
        <begin position="6"/>
        <end position="24"/>
    </location>
</feature>
<protein>
    <submittedName>
        <fullName evidence="8">LTA synthase family protein</fullName>
    </submittedName>
</protein>
<comment type="caution">
    <text evidence="8">The sequence shown here is derived from an EMBL/GenBank/DDBJ whole genome shotgun (WGS) entry which is preliminary data.</text>
</comment>
<evidence type="ECO:0000313" key="8">
    <source>
        <dbReference type="EMBL" id="MCL2914701.1"/>
    </source>
</evidence>
<dbReference type="Gene3D" id="3.40.720.10">
    <property type="entry name" value="Alkaline Phosphatase, subunit A"/>
    <property type="match status" value="1"/>
</dbReference>
<dbReference type="Pfam" id="PF00884">
    <property type="entry name" value="Sulfatase"/>
    <property type="match status" value="1"/>
</dbReference>
<dbReference type="Proteomes" id="UP001202831">
    <property type="component" value="Unassembled WGS sequence"/>
</dbReference>
<feature type="transmembrane region" description="Helical" evidence="6">
    <location>
        <begin position="139"/>
        <end position="158"/>
    </location>
</feature>
<evidence type="ECO:0000256" key="3">
    <source>
        <dbReference type="ARBA" id="ARBA00022692"/>
    </source>
</evidence>
<evidence type="ECO:0000256" key="4">
    <source>
        <dbReference type="ARBA" id="ARBA00022989"/>
    </source>
</evidence>
<dbReference type="PIRSF" id="PIRSF005091">
    <property type="entry name" value="Mmb_sulf_HI1246"/>
    <property type="match status" value="1"/>
</dbReference>
<dbReference type="PANTHER" id="PTHR47371">
    <property type="entry name" value="LIPOTEICHOIC ACID SYNTHASE"/>
    <property type="match status" value="1"/>
</dbReference>
<dbReference type="PANTHER" id="PTHR47371:SF3">
    <property type="entry name" value="PHOSPHOGLYCEROL TRANSFERASE I"/>
    <property type="match status" value="1"/>
</dbReference>
<dbReference type="InterPro" id="IPR050448">
    <property type="entry name" value="OpgB/LTA_synthase_biosynth"/>
</dbReference>
<proteinExistence type="predicted"/>
<feature type="transmembrane region" description="Helical" evidence="6">
    <location>
        <begin position="31"/>
        <end position="51"/>
    </location>
</feature>
<accession>A0ABT0NA24</accession>
<evidence type="ECO:0000256" key="5">
    <source>
        <dbReference type="ARBA" id="ARBA00023136"/>
    </source>
</evidence>
<comment type="subcellular location">
    <subcellularLocation>
        <location evidence="1">Cell membrane</location>
        <topology evidence="1">Multi-pass membrane protein</topology>
    </subcellularLocation>
</comment>
<evidence type="ECO:0000259" key="7">
    <source>
        <dbReference type="Pfam" id="PF00884"/>
    </source>
</evidence>
<keyword evidence="2" id="KW-1003">Cell membrane</keyword>
<gene>
    <name evidence="8" type="ORF">L2725_13070</name>
</gene>
<keyword evidence="9" id="KW-1185">Reference proteome</keyword>
<dbReference type="InterPro" id="IPR012160">
    <property type="entry name" value="LtaS-like"/>
</dbReference>
<keyword evidence="3 6" id="KW-0812">Transmembrane</keyword>
<dbReference type="RefSeq" id="WP_249249368.1">
    <property type="nucleotide sequence ID" value="NZ_JAKIKT010000004.1"/>
</dbReference>
<dbReference type="CDD" id="cd16015">
    <property type="entry name" value="LTA_synthase"/>
    <property type="match status" value="1"/>
</dbReference>
<dbReference type="EMBL" id="JAKIKT010000004">
    <property type="protein sequence ID" value="MCL2914701.1"/>
    <property type="molecule type" value="Genomic_DNA"/>
</dbReference>
<evidence type="ECO:0000313" key="9">
    <source>
        <dbReference type="Proteomes" id="UP001202831"/>
    </source>
</evidence>
<evidence type="ECO:0000256" key="6">
    <source>
        <dbReference type="SAM" id="Phobius"/>
    </source>
</evidence>
<dbReference type="SUPFAM" id="SSF53649">
    <property type="entry name" value="Alkaline phosphatase-like"/>
    <property type="match status" value="1"/>
</dbReference>
<sequence length="646" mass="73173">MGDRLWLYIAVCLSLTPFLLLELLDLPAGPVALVDTSITVSSLLLVSSVSLLISKRVFVLVSTIAIAIVFVSFKSAKEYYNFYGVYPVYELVYMLDEFMIAYQHFIEPKVLLGITLLLLMLTVLIFRSRSLQASIAVKTTLPIVLVSLFSLLGSYITYDNIRFGVSDVSSHIAFSPQNESPLNTLIRSAPLFSDTEENQRLVNEEVILSTAAKQIETREIRTLPEWLQPKNYQQLLGLYEGYTTNINPAYPLYSRPSSTDDSNTALQHKPNVILIVLESVRTLEISQKPAISVTQNLDQIASQSVSVDDFYATNVTTVKSEVAMLCGVPEMTAQMPYSVKSGSFQGDCLPKILANNGYQTLWFHGNTDTFFNRSKFHPSLGFQTMFSKEDFLEEGYNENEDIGWGVNDFKLFDRALAQLESINEPFFAELLTVTNHHPFNWNYGLSFPEGLPESDDIYGNYLRGIYYTDQALGHFFRKFQKSKLHNNTILIITGDHGVPYYPERIASISQREHHYRFQVPLLIYGKNVPSFKITSQSSHLDIAPTIMSMVGVSHPNQFMGRPLLPLSTERSLTPIFTVSHHGYDFVYGDQGCFTKAEICREQYGQCFQSDDMYCSFKDNMKHLAEEQKALFEYLSLAQRVGYPSPE</sequence>
<evidence type="ECO:0000256" key="1">
    <source>
        <dbReference type="ARBA" id="ARBA00004651"/>
    </source>
</evidence>
<reference evidence="8 9" key="1">
    <citation type="submission" date="2022-01" db="EMBL/GenBank/DDBJ databases">
        <title>Whole genome-based taxonomy of the Shewanellaceae.</title>
        <authorList>
            <person name="Martin-Rodriguez A.J."/>
        </authorList>
    </citation>
    <scope>NUCLEOTIDE SEQUENCE [LARGE SCALE GENOMIC DNA]</scope>
    <source>
        <strain evidence="8 9">DSM 21332</strain>
    </source>
</reference>
<organism evidence="8 9">
    <name type="scientific">Shewanella corallii</name>
    <dbReference type="NCBI Taxonomy" id="560080"/>
    <lineage>
        <taxon>Bacteria</taxon>
        <taxon>Pseudomonadati</taxon>
        <taxon>Pseudomonadota</taxon>
        <taxon>Gammaproteobacteria</taxon>
        <taxon>Alteromonadales</taxon>
        <taxon>Shewanellaceae</taxon>
        <taxon>Shewanella</taxon>
    </lineage>
</organism>